<dbReference type="EMBL" id="CP031598">
    <property type="protein sequence ID" value="QEW27946.1"/>
    <property type="molecule type" value="Genomic_DNA"/>
</dbReference>
<proteinExistence type="predicted"/>
<organism evidence="2 3">
    <name type="scientific">Roseovarius indicus</name>
    <dbReference type="NCBI Taxonomy" id="540747"/>
    <lineage>
        <taxon>Bacteria</taxon>
        <taxon>Pseudomonadati</taxon>
        <taxon>Pseudomonadota</taxon>
        <taxon>Alphaproteobacteria</taxon>
        <taxon>Rhodobacterales</taxon>
        <taxon>Roseobacteraceae</taxon>
        <taxon>Roseovarius</taxon>
    </lineage>
</organism>
<reference evidence="2 3" key="1">
    <citation type="submission" date="2018-08" db="EMBL/GenBank/DDBJ databases">
        <title>Genetic Globetrotter - A new plasmid hitch-hiking vast phylogenetic and geographic distances.</title>
        <authorList>
            <person name="Vollmers J."/>
            <person name="Petersen J."/>
        </authorList>
    </citation>
    <scope>NUCLEOTIDE SEQUENCE [LARGE SCALE GENOMIC DNA]</scope>
    <source>
        <strain evidence="2 3">DSM 26383</strain>
    </source>
</reference>
<gene>
    <name evidence="2" type="ORF">RIdsm_03769</name>
</gene>
<protein>
    <submittedName>
        <fullName evidence="2">Uncharacterized protein</fullName>
    </submittedName>
</protein>
<evidence type="ECO:0000313" key="2">
    <source>
        <dbReference type="EMBL" id="QEW27946.1"/>
    </source>
</evidence>
<evidence type="ECO:0000313" key="3">
    <source>
        <dbReference type="Proteomes" id="UP000325785"/>
    </source>
</evidence>
<feature type="region of interest" description="Disordered" evidence="1">
    <location>
        <begin position="1"/>
        <end position="24"/>
    </location>
</feature>
<accession>A0A5P3AGP3</accession>
<dbReference type="AlphaFoldDB" id="A0A5P3AGP3"/>
<sequence>MQRNPTQKWSHPRRRPGRIPGYRPEKPFRFRDWAAF</sequence>
<dbReference type="Proteomes" id="UP000325785">
    <property type="component" value="Chromosome"/>
</dbReference>
<dbReference type="KEGG" id="rid:RIdsm_03769"/>
<evidence type="ECO:0000256" key="1">
    <source>
        <dbReference type="SAM" id="MobiDB-lite"/>
    </source>
</evidence>
<name>A0A5P3AGP3_9RHOB</name>